<sequence>MDFLSVLLQQRTRSIGIIIPDVVITEKHTDALEITEHPVEQPTNAGASGEGAGYISEHAFRRPSEVVMETGFSGGGSLLDFADTSAISLSLGLSPKELYQELLNLQRDRIPFDVTTGKRIYNNMLIKTLEVTTDKSSENVLLATLTLREVIITSTQSIRIASKNNMTEGAGTSAVQNTGTKTTVPPNNSILKSLPQMAQKGVTTVDGYLSNLFLGR</sequence>
<dbReference type="RefSeq" id="WP_116804887.1">
    <property type="nucleotide sequence ID" value="NZ_QDLV01000040.1"/>
</dbReference>
<accession>A0A2T8WT35</accession>
<evidence type="ECO:0000313" key="3">
    <source>
        <dbReference type="EMBL" id="PVM63096.1"/>
    </source>
</evidence>
<dbReference type="Proteomes" id="UP000245551">
    <property type="component" value="Unassembled WGS sequence"/>
</dbReference>
<organism evidence="2 5">
    <name type="scientific">Salmonella enterica subsp. enterica serovar Gaminara</name>
    <dbReference type="NCBI Taxonomy" id="913070"/>
    <lineage>
        <taxon>Bacteria</taxon>
        <taxon>Pseudomonadati</taxon>
        <taxon>Pseudomonadota</taxon>
        <taxon>Gammaproteobacteria</taxon>
        <taxon>Enterobacterales</taxon>
        <taxon>Enterobacteriaceae</taxon>
        <taxon>Salmonella</taxon>
    </lineage>
</organism>
<proteinExistence type="predicted"/>
<dbReference type="AlphaFoldDB" id="A0A2T8WT35"/>
<protein>
    <recommendedName>
        <fullName evidence="1">Dit-like phage tail protein N-terminal domain-containing protein</fullName>
    </recommendedName>
</protein>
<dbReference type="Proteomes" id="UP000245068">
    <property type="component" value="Unassembled WGS sequence"/>
</dbReference>
<reference evidence="4 5" key="1">
    <citation type="submission" date="2018-04" db="EMBL/GenBank/DDBJ databases">
        <title>Serotype diversity and antimicrobial resistance among Salmonella enterica isolated from patients at an equine referral hospital.</title>
        <authorList>
            <person name="Leon I.M."/>
            <person name="Lawhon S.D."/>
            <person name="Norman K.N."/>
            <person name="Threadgill D.S."/>
            <person name="Ohta N."/>
            <person name="Vinasco J."/>
            <person name="Scott H.M."/>
        </authorList>
    </citation>
    <scope>NUCLEOTIDE SEQUENCE [LARGE SCALE GENOMIC DNA]</scope>
    <source>
        <strain evidence="3 4">159</strain>
        <strain evidence="2 5">230</strain>
    </source>
</reference>
<feature type="domain" description="Dit-like phage tail protein N-terminal" evidence="1">
    <location>
        <begin position="20"/>
        <end position="159"/>
    </location>
</feature>
<dbReference type="EMBL" id="QDLV01000040">
    <property type="protein sequence ID" value="PVJ41586.1"/>
    <property type="molecule type" value="Genomic_DNA"/>
</dbReference>
<dbReference type="InterPro" id="IPR048494">
    <property type="entry name" value="Dit-like_N"/>
</dbReference>
<evidence type="ECO:0000313" key="5">
    <source>
        <dbReference type="Proteomes" id="UP000245551"/>
    </source>
</evidence>
<comment type="caution">
    <text evidence="2">The sequence shown here is derived from an EMBL/GenBank/DDBJ whole genome shotgun (WGS) entry which is preliminary data.</text>
</comment>
<evidence type="ECO:0000259" key="1">
    <source>
        <dbReference type="Pfam" id="PF21821"/>
    </source>
</evidence>
<evidence type="ECO:0000313" key="4">
    <source>
        <dbReference type="Proteomes" id="UP000245068"/>
    </source>
</evidence>
<gene>
    <name evidence="3" type="ORF">C4784_25505</name>
    <name evidence="2" type="ORF">C4855_25460</name>
</gene>
<dbReference type="Pfam" id="PF21821">
    <property type="entry name" value="Dit_like"/>
    <property type="match status" value="1"/>
</dbReference>
<dbReference type="EMBL" id="QDOO01000044">
    <property type="protein sequence ID" value="PVM63096.1"/>
    <property type="molecule type" value="Genomic_DNA"/>
</dbReference>
<evidence type="ECO:0000313" key="2">
    <source>
        <dbReference type="EMBL" id="PVJ41586.1"/>
    </source>
</evidence>
<name>A0A2T8WT35_SALET</name>